<feature type="compositionally biased region" description="Basic residues" evidence="3">
    <location>
        <begin position="322"/>
        <end position="340"/>
    </location>
</feature>
<dbReference type="InterPro" id="IPR023365">
    <property type="entry name" value="Sortase_dom-sf"/>
</dbReference>
<keyword evidence="1" id="KW-0378">Hydrolase</keyword>
<proteinExistence type="predicted"/>
<dbReference type="CDD" id="cd05827">
    <property type="entry name" value="Sortase_C"/>
    <property type="match status" value="1"/>
</dbReference>
<evidence type="ECO:0000313" key="5">
    <source>
        <dbReference type="Proteomes" id="UP000410049"/>
    </source>
</evidence>
<accession>A0A5M9ZHN6</accession>
<dbReference type="GO" id="GO:0016787">
    <property type="term" value="F:hydrolase activity"/>
    <property type="evidence" value="ECO:0007669"/>
    <property type="project" value="UniProtKB-KW"/>
</dbReference>
<evidence type="ECO:0000256" key="3">
    <source>
        <dbReference type="SAM" id="MobiDB-lite"/>
    </source>
</evidence>
<evidence type="ECO:0000256" key="2">
    <source>
        <dbReference type="PIRSR" id="PIRSR605754-1"/>
    </source>
</evidence>
<dbReference type="Pfam" id="PF04203">
    <property type="entry name" value="Sortase"/>
    <property type="match status" value="1"/>
</dbReference>
<dbReference type="InterPro" id="IPR005754">
    <property type="entry name" value="Sortase"/>
</dbReference>
<sequence length="340" mass="37356">MRPNTRTPARAARHAIPAWMRRRWRTMRASAILILTAALILAAVSMMQALNAVRMEREAAAAALLPTQGQRETLEKAREYNERLSRDGQTMLGEVYDAFGSTRTASEKDRDYQSALDVDGSGLMGSVSIPKIGIRLPVYHGTAEKTLLKGAGHMYGTSLPVGGKGTHAVVSAHNGLPDALMFTHLDELEKGDVFRVTMARRTLAYRATDIRIVLPTQWQSLKIQPGRDLVTLMTCTPYGVNTHRLLVTGERIPDDEAPADPGVDYWGVFRSDPLAQAAAAATLTALAWTARTGRVIRSERRIALGAPNARDRRRMARDAARRERRAAKAARRRSGTHGDG</sequence>
<feature type="active site" description="Acyl-thioester intermediate" evidence="2">
    <location>
        <position position="235"/>
    </location>
</feature>
<dbReference type="NCBIfam" id="NF033745">
    <property type="entry name" value="class_C_sortase"/>
    <property type="match status" value="1"/>
</dbReference>
<evidence type="ECO:0000256" key="1">
    <source>
        <dbReference type="ARBA" id="ARBA00022801"/>
    </source>
</evidence>
<dbReference type="RefSeq" id="WP_150379911.1">
    <property type="nucleotide sequence ID" value="NZ_RZUH01000009.1"/>
</dbReference>
<name>A0A5M9ZHN6_9BIFI</name>
<dbReference type="Gene3D" id="2.40.260.10">
    <property type="entry name" value="Sortase"/>
    <property type="match status" value="1"/>
</dbReference>
<organism evidence="4 5">
    <name type="scientific">Bifidobacterium myosotis</name>
    <dbReference type="NCBI Taxonomy" id="1630166"/>
    <lineage>
        <taxon>Bacteria</taxon>
        <taxon>Bacillati</taxon>
        <taxon>Actinomycetota</taxon>
        <taxon>Actinomycetes</taxon>
        <taxon>Bifidobacteriales</taxon>
        <taxon>Bifidobacteriaceae</taxon>
        <taxon>Bifidobacterium</taxon>
    </lineage>
</organism>
<dbReference type="InterPro" id="IPR042002">
    <property type="entry name" value="Sortase_C"/>
</dbReference>
<dbReference type="AlphaFoldDB" id="A0A5M9ZHN6"/>
<gene>
    <name evidence="4" type="ORF">EMO91_10515</name>
</gene>
<comment type="caution">
    <text evidence="4">The sequence shown here is derived from an EMBL/GenBank/DDBJ whole genome shotgun (WGS) entry which is preliminary data.</text>
</comment>
<protein>
    <submittedName>
        <fullName evidence="4">Class C sortase</fullName>
    </submittedName>
</protein>
<dbReference type="Proteomes" id="UP000410049">
    <property type="component" value="Unassembled WGS sequence"/>
</dbReference>
<dbReference type="SUPFAM" id="SSF63817">
    <property type="entry name" value="Sortase"/>
    <property type="match status" value="1"/>
</dbReference>
<dbReference type="NCBIfam" id="TIGR01076">
    <property type="entry name" value="sortase_fam"/>
    <property type="match status" value="1"/>
</dbReference>
<feature type="active site" description="Proton donor/acceptor" evidence="2">
    <location>
        <position position="173"/>
    </location>
</feature>
<evidence type="ECO:0000313" key="4">
    <source>
        <dbReference type="EMBL" id="KAA8826955.1"/>
    </source>
</evidence>
<reference evidence="4 5" key="1">
    <citation type="journal article" date="2019" name="Syst. Appl. Microbiol.">
        <title>Characterization of Bifidobacterium species in feaces of the Egyptian fruit bat: Description of B. vespertilionis sp. nov. and B. rousetti sp. nov.</title>
        <authorList>
            <person name="Modesto M."/>
            <person name="Satti M."/>
            <person name="Watanabe K."/>
            <person name="Puglisi E."/>
            <person name="Morelli L."/>
            <person name="Huang C.-H."/>
            <person name="Liou J.-S."/>
            <person name="Miyashita M."/>
            <person name="Tamura T."/>
            <person name="Saito S."/>
            <person name="Mori K."/>
            <person name="Huang L."/>
            <person name="Sciavilla P."/>
            <person name="Sandri C."/>
            <person name="Spiezio C."/>
            <person name="Vitali F."/>
            <person name="Cavalieri D."/>
            <person name="Perpetuini G."/>
            <person name="Tofalo R."/>
            <person name="Bonetti A."/>
            <person name="Arita M."/>
            <person name="Mattarelli P."/>
        </authorList>
    </citation>
    <scope>NUCLEOTIDE SEQUENCE [LARGE SCALE GENOMIC DNA]</scope>
    <source>
        <strain evidence="4 5">RST17</strain>
    </source>
</reference>
<dbReference type="EMBL" id="RZUH01000009">
    <property type="protein sequence ID" value="KAA8826955.1"/>
    <property type="molecule type" value="Genomic_DNA"/>
</dbReference>
<feature type="region of interest" description="Disordered" evidence="3">
    <location>
        <begin position="307"/>
        <end position="340"/>
    </location>
</feature>